<dbReference type="Proteomes" id="UP001499884">
    <property type="component" value="Unassembled WGS sequence"/>
</dbReference>
<keyword evidence="2" id="KW-1185">Reference proteome</keyword>
<comment type="caution">
    <text evidence="1">The sequence shown here is derived from an EMBL/GenBank/DDBJ whole genome shotgun (WGS) entry which is preliminary data.</text>
</comment>
<dbReference type="EMBL" id="BAABEP010000023">
    <property type="protein sequence ID" value="GAA3734723.1"/>
    <property type="molecule type" value="Genomic_DNA"/>
</dbReference>
<organism evidence="1 2">
    <name type="scientific">Streptomyces tremellae</name>
    <dbReference type="NCBI Taxonomy" id="1124239"/>
    <lineage>
        <taxon>Bacteria</taxon>
        <taxon>Bacillati</taxon>
        <taxon>Actinomycetota</taxon>
        <taxon>Actinomycetes</taxon>
        <taxon>Kitasatosporales</taxon>
        <taxon>Streptomycetaceae</taxon>
        <taxon>Streptomyces</taxon>
    </lineage>
</organism>
<proteinExistence type="predicted"/>
<accession>A0ABP7FDL5</accession>
<evidence type="ECO:0000313" key="1">
    <source>
        <dbReference type="EMBL" id="GAA3734723.1"/>
    </source>
</evidence>
<sequence>MAESDDGEVCRHGGGRPSLVRAVVDACRDAGGGRGLHGRGERACTAAPTHAAVRRTVRLGVNMTVMSHWWIVQVGVLSQVGAVAKGATGLR</sequence>
<protein>
    <submittedName>
        <fullName evidence="1">Uncharacterized protein</fullName>
    </submittedName>
</protein>
<reference evidence="2" key="1">
    <citation type="journal article" date="2019" name="Int. J. Syst. Evol. Microbiol.">
        <title>The Global Catalogue of Microorganisms (GCM) 10K type strain sequencing project: providing services to taxonomists for standard genome sequencing and annotation.</title>
        <authorList>
            <consortium name="The Broad Institute Genomics Platform"/>
            <consortium name="The Broad Institute Genome Sequencing Center for Infectious Disease"/>
            <person name="Wu L."/>
            <person name="Ma J."/>
        </authorList>
    </citation>
    <scope>NUCLEOTIDE SEQUENCE [LARGE SCALE GENOMIC DNA]</scope>
    <source>
        <strain evidence="2">JCM 30846</strain>
    </source>
</reference>
<gene>
    <name evidence="1" type="ORF">GCM10023082_34900</name>
</gene>
<evidence type="ECO:0000313" key="2">
    <source>
        <dbReference type="Proteomes" id="UP001499884"/>
    </source>
</evidence>
<name>A0ABP7FDL5_9ACTN</name>